<feature type="region of interest" description="Disordered" evidence="14">
    <location>
        <begin position="15"/>
        <end position="55"/>
    </location>
</feature>
<comment type="subunit">
    <text evidence="3">F-type ATPases have 2 components, CF(1) - the catalytic core - and CF(0) - the membrane proton channel. CF(1) has five subunits: alpha(3), beta(3), gamma(1), delta(1), epsilon(1). CF(0) has three main subunits: a, b and c.</text>
</comment>
<proteinExistence type="inferred from homology"/>
<keyword evidence="6" id="KW-0999">Mitochondrion inner membrane</keyword>
<evidence type="ECO:0000256" key="14">
    <source>
        <dbReference type="SAM" id="MobiDB-lite"/>
    </source>
</evidence>
<dbReference type="GO" id="GO:0045259">
    <property type="term" value="C:proton-transporting ATP synthase complex"/>
    <property type="evidence" value="ECO:0007669"/>
    <property type="project" value="UniProtKB-KW"/>
</dbReference>
<dbReference type="Pfam" id="PF04627">
    <property type="entry name" value="ATP-synt_Eps"/>
    <property type="match status" value="1"/>
</dbReference>
<dbReference type="PANTHER" id="PTHR12448:SF0">
    <property type="entry name" value="ATP SYNTHASE SUBUNIT EPSILON, MITOCHONDRIAL"/>
    <property type="match status" value="1"/>
</dbReference>
<name>A0AAF0R5E4_SOLVR</name>
<dbReference type="PANTHER" id="PTHR12448">
    <property type="entry name" value="ATP SYNTHASE EPSILON CHAIN, MITOCHONDRIAL"/>
    <property type="match status" value="1"/>
</dbReference>
<evidence type="ECO:0000256" key="8">
    <source>
        <dbReference type="ARBA" id="ARBA00023128"/>
    </source>
</evidence>
<keyword evidence="10" id="KW-0139">CF(1)</keyword>
<dbReference type="GO" id="GO:0042776">
    <property type="term" value="P:proton motive force-driven mitochondrial ATP synthesis"/>
    <property type="evidence" value="ECO:0007669"/>
    <property type="project" value="TreeGrafter"/>
</dbReference>
<keyword evidence="7" id="KW-0406">Ion transport</keyword>
<dbReference type="Proteomes" id="UP001234989">
    <property type="component" value="Chromosome 6"/>
</dbReference>
<dbReference type="FunFam" id="1.10.1620.20:FF:000002">
    <property type="entry name" value="ATP synthase subunit epsilon, mitochondrial"/>
    <property type="match status" value="1"/>
</dbReference>
<feature type="compositionally biased region" description="Polar residues" evidence="14">
    <location>
        <begin position="389"/>
        <end position="399"/>
    </location>
</feature>
<evidence type="ECO:0000256" key="12">
    <source>
        <dbReference type="ARBA" id="ARBA00025364"/>
    </source>
</evidence>
<evidence type="ECO:0000256" key="7">
    <source>
        <dbReference type="ARBA" id="ARBA00023065"/>
    </source>
</evidence>
<dbReference type="CDD" id="cd12153">
    <property type="entry name" value="F1-ATPase_epsilon"/>
    <property type="match status" value="1"/>
</dbReference>
<dbReference type="GO" id="GO:0005743">
    <property type="term" value="C:mitochondrial inner membrane"/>
    <property type="evidence" value="ECO:0007669"/>
    <property type="project" value="UniProtKB-SubCell"/>
</dbReference>
<dbReference type="AlphaFoldDB" id="A0AAF0R5E4"/>
<evidence type="ECO:0000256" key="11">
    <source>
        <dbReference type="ARBA" id="ARBA00023310"/>
    </source>
</evidence>
<evidence type="ECO:0000256" key="5">
    <source>
        <dbReference type="ARBA" id="ARBA00022781"/>
    </source>
</evidence>
<keyword evidence="8" id="KW-0496">Mitochondrion</keyword>
<dbReference type="InterPro" id="IPR036742">
    <property type="entry name" value="ATP_synth_F1_esu_sf_mt"/>
</dbReference>
<comment type="function">
    <text evidence="12">Mitochondrial membrane ATP synthase (F(1)F(0) ATP synthase or Complex V) produces ATP from ADP in the presence of a proton gradient across the membrane which is generated by electron transport complexes of the respiratory chain. F-type ATPases consist of two structural domains, F(1) - containing the extramembraneous catalytic core, and F(0) - containing the membrane proton channel, linked together by a central stalk and a peripheral stalk. During catalysis, ATP synthesis in the catalytic domain of F(1) is coupled via a rotary mechanism of the central stalk subunits to proton translocation. Part of the complex F(1) domain and of the central stalk which is part of the complex rotary element. Rotation of the central stalk against the surrounding alpha(3)beta(3) subunits leads to hydrolysis of ATP in three separate catalytic sites on the beta subunits.</text>
</comment>
<evidence type="ECO:0000256" key="10">
    <source>
        <dbReference type="ARBA" id="ARBA00023196"/>
    </source>
</evidence>
<dbReference type="InterPro" id="IPR006721">
    <property type="entry name" value="ATP_synth_F1_esu_mt"/>
</dbReference>
<dbReference type="EMBL" id="CP133617">
    <property type="protein sequence ID" value="WMV34948.1"/>
    <property type="molecule type" value="Genomic_DNA"/>
</dbReference>
<evidence type="ECO:0000256" key="3">
    <source>
        <dbReference type="ARBA" id="ARBA00011648"/>
    </source>
</evidence>
<comment type="similarity">
    <text evidence="2">Belongs to the eukaryotic ATPase epsilon family.</text>
</comment>
<dbReference type="SUPFAM" id="SSF48690">
    <property type="entry name" value="Epsilon subunit of mitochondrial F1F0-ATP synthase"/>
    <property type="match status" value="1"/>
</dbReference>
<reference evidence="15" key="1">
    <citation type="submission" date="2023-08" db="EMBL/GenBank/DDBJ databases">
        <title>A de novo genome assembly of Solanum verrucosum Schlechtendal, a Mexican diploid species geographically isolated from the other diploid A-genome species in potato relatives.</title>
        <authorList>
            <person name="Hosaka K."/>
        </authorList>
    </citation>
    <scope>NUCLEOTIDE SEQUENCE</scope>
    <source>
        <tissue evidence="15">Young leaves</tissue>
    </source>
</reference>
<evidence type="ECO:0000256" key="1">
    <source>
        <dbReference type="ARBA" id="ARBA00004273"/>
    </source>
</evidence>
<keyword evidence="9" id="KW-0472">Membrane</keyword>
<accession>A0AAF0R5E4</accession>
<keyword evidence="16" id="KW-1185">Reference proteome</keyword>
<comment type="subcellular location">
    <subcellularLocation>
        <location evidence="1">Mitochondrion inner membrane</location>
    </subcellularLocation>
</comment>
<keyword evidence="4" id="KW-0813">Transport</keyword>
<evidence type="ECO:0000256" key="6">
    <source>
        <dbReference type="ARBA" id="ARBA00022792"/>
    </source>
</evidence>
<dbReference type="Gene3D" id="1.10.1620.20">
    <property type="entry name" value="ATP synthase, F1 complex, epsilon subunit superfamily, mitochondrial"/>
    <property type="match status" value="1"/>
</dbReference>
<dbReference type="GO" id="GO:0046933">
    <property type="term" value="F:proton-transporting ATP synthase activity, rotational mechanism"/>
    <property type="evidence" value="ECO:0007669"/>
    <property type="project" value="InterPro"/>
</dbReference>
<organism evidence="15 16">
    <name type="scientific">Solanum verrucosum</name>
    <dbReference type="NCBI Taxonomy" id="315347"/>
    <lineage>
        <taxon>Eukaryota</taxon>
        <taxon>Viridiplantae</taxon>
        <taxon>Streptophyta</taxon>
        <taxon>Embryophyta</taxon>
        <taxon>Tracheophyta</taxon>
        <taxon>Spermatophyta</taxon>
        <taxon>Magnoliopsida</taxon>
        <taxon>eudicotyledons</taxon>
        <taxon>Gunneridae</taxon>
        <taxon>Pentapetalae</taxon>
        <taxon>asterids</taxon>
        <taxon>lamiids</taxon>
        <taxon>Solanales</taxon>
        <taxon>Solanaceae</taxon>
        <taxon>Solanoideae</taxon>
        <taxon>Solaneae</taxon>
        <taxon>Solanum</taxon>
    </lineage>
</organism>
<evidence type="ECO:0000256" key="13">
    <source>
        <dbReference type="ARBA" id="ARBA00070654"/>
    </source>
</evidence>
<gene>
    <name evidence="15" type="ORF">MTR67_028333</name>
</gene>
<evidence type="ECO:0000256" key="4">
    <source>
        <dbReference type="ARBA" id="ARBA00022448"/>
    </source>
</evidence>
<keyword evidence="11" id="KW-0066">ATP synthesis</keyword>
<evidence type="ECO:0000256" key="2">
    <source>
        <dbReference type="ARBA" id="ARBA00009502"/>
    </source>
</evidence>
<sequence length="474" mass="51165">MKEFTIVTGLRCHPPSDPLPKVERLRKPREKKISKSVKVGKKGKKPVNTKTNKGKEKLNNENELLAIIGPSYKAKDLIEDLQSKKVLKKHKEQLCLVWPSVVATDGPSVRNKIYRPYSGSDKKELVGATTIKREAHIVSGDATDVAIDVGVDVDVNVGVDIGDAGAKSGGEHVDDVGGIYGGFNPFSGHTTSFAPSSSSCSACKFEECKNKEAQLISTGEDVKKSLMLLLVLTHRRAAKVVEGKPSVAIDESSGATNDSSIAINDLFVGTSFWFSPSLTWYCNMYPTDNLSVATDDLHVGYTTVLISSVATKRSREKAIQKEKAKSSRKMASNAAAPFWRSAGMTYITYSNLCANLVRNCLKEPYKSEALSREKVHYTISKWADGKPQKPSSVIENPSSAGDAPRPSEILISRLCKGRSGNISGEASLAVNSIVDVWLSSLASGFSDLELELSFSSSKTFAIAASLFCIESSSG</sequence>
<evidence type="ECO:0000313" key="15">
    <source>
        <dbReference type="EMBL" id="WMV34948.1"/>
    </source>
</evidence>
<evidence type="ECO:0000313" key="16">
    <source>
        <dbReference type="Proteomes" id="UP001234989"/>
    </source>
</evidence>
<keyword evidence="5" id="KW-0375">Hydrogen ion transport</keyword>
<feature type="region of interest" description="Disordered" evidence="14">
    <location>
        <begin position="384"/>
        <end position="405"/>
    </location>
</feature>
<protein>
    <recommendedName>
        <fullName evidence="13">ATP synthase subunit epsilon, mitochondrial</fullName>
    </recommendedName>
</protein>
<feature type="compositionally biased region" description="Basic residues" evidence="14">
    <location>
        <begin position="26"/>
        <end position="47"/>
    </location>
</feature>
<evidence type="ECO:0000256" key="9">
    <source>
        <dbReference type="ARBA" id="ARBA00023136"/>
    </source>
</evidence>